<reference evidence="1" key="1">
    <citation type="submission" date="2023-07" db="EMBL/GenBank/DDBJ databases">
        <title>draft genome sequence of fig (Ficus carica).</title>
        <authorList>
            <person name="Takahashi T."/>
            <person name="Nishimura K."/>
        </authorList>
    </citation>
    <scope>NUCLEOTIDE SEQUENCE</scope>
</reference>
<gene>
    <name evidence="1" type="ORF">TIFTF001_052970</name>
</gene>
<protein>
    <submittedName>
        <fullName evidence="1">Uncharacterized protein</fullName>
    </submittedName>
</protein>
<organism evidence="1 2">
    <name type="scientific">Ficus carica</name>
    <name type="common">Common fig</name>
    <dbReference type="NCBI Taxonomy" id="3494"/>
    <lineage>
        <taxon>Eukaryota</taxon>
        <taxon>Viridiplantae</taxon>
        <taxon>Streptophyta</taxon>
        <taxon>Embryophyta</taxon>
        <taxon>Tracheophyta</taxon>
        <taxon>Spermatophyta</taxon>
        <taxon>Magnoliopsida</taxon>
        <taxon>eudicotyledons</taxon>
        <taxon>Gunneridae</taxon>
        <taxon>Pentapetalae</taxon>
        <taxon>rosids</taxon>
        <taxon>fabids</taxon>
        <taxon>Rosales</taxon>
        <taxon>Moraceae</taxon>
        <taxon>Ficeae</taxon>
        <taxon>Ficus</taxon>
    </lineage>
</organism>
<comment type="caution">
    <text evidence="1">The sequence shown here is derived from an EMBL/GenBank/DDBJ whole genome shotgun (WGS) entry which is preliminary data.</text>
</comment>
<sequence length="80" mass="8867">MAARRSWSSDKVAIARLMAIPSYVTMESVARHSWSSDKVVISSPSRSDCSFDLITIDGMPNDEDDDKARLVTTTSQTWQG</sequence>
<dbReference type="EMBL" id="BTGU01011826">
    <property type="protein sequence ID" value="GMN73068.1"/>
    <property type="molecule type" value="Genomic_DNA"/>
</dbReference>
<evidence type="ECO:0000313" key="1">
    <source>
        <dbReference type="EMBL" id="GMN73068.1"/>
    </source>
</evidence>
<accession>A0AA88JDS0</accession>
<proteinExistence type="predicted"/>
<evidence type="ECO:0000313" key="2">
    <source>
        <dbReference type="Proteomes" id="UP001187192"/>
    </source>
</evidence>
<keyword evidence="2" id="KW-1185">Reference proteome</keyword>
<dbReference type="AlphaFoldDB" id="A0AA88JDS0"/>
<dbReference type="Proteomes" id="UP001187192">
    <property type="component" value="Unassembled WGS sequence"/>
</dbReference>
<name>A0AA88JDS0_FICCA</name>